<dbReference type="RefSeq" id="WP_230272315.1">
    <property type="nucleotide sequence ID" value="NZ_JAJKFW010000012.1"/>
</dbReference>
<dbReference type="Pfam" id="PF10962">
    <property type="entry name" value="DUF2764"/>
    <property type="match status" value="1"/>
</dbReference>
<dbReference type="Proteomes" id="UP001430306">
    <property type="component" value="Unassembled WGS sequence"/>
</dbReference>
<organism evidence="1 2">
    <name type="scientific">Rhodopirellula halodulae</name>
    <dbReference type="NCBI Taxonomy" id="2894198"/>
    <lineage>
        <taxon>Bacteria</taxon>
        <taxon>Pseudomonadati</taxon>
        <taxon>Planctomycetota</taxon>
        <taxon>Planctomycetia</taxon>
        <taxon>Pirellulales</taxon>
        <taxon>Pirellulaceae</taxon>
        <taxon>Rhodopirellula</taxon>
    </lineage>
</organism>
<name>A0ABS8NEA2_9BACT</name>
<keyword evidence="2" id="KW-1185">Reference proteome</keyword>
<sequence>MYYDLICSLPHLPDFEKAQWLPISPLRLRQRLNRLSPSHAEQLDHARSLIGWREQRLLGDQDRIATLPGLIDEKLDTPLHDYIEFRMTQKSLLAALRWKHDGQDLSDEPHRWGIGPRAHHIRKHWGLSCFGLEHVFPWLPMVSERLSSGDAIGLERMLVRLNWQWLTRCAEQSMFGFQAVMAYVFKWDMLQAWLACDPSRAKARFTELIDKVTHVANA</sequence>
<evidence type="ECO:0000313" key="2">
    <source>
        <dbReference type="Proteomes" id="UP001430306"/>
    </source>
</evidence>
<accession>A0ABS8NEA2</accession>
<dbReference type="EMBL" id="JAJKFW010000012">
    <property type="protein sequence ID" value="MCC9641862.1"/>
    <property type="molecule type" value="Genomic_DNA"/>
</dbReference>
<proteinExistence type="predicted"/>
<protein>
    <submittedName>
        <fullName evidence="1">DUF2764 domain-containing protein</fullName>
    </submittedName>
</protein>
<gene>
    <name evidence="1" type="ORF">LOC71_06210</name>
</gene>
<evidence type="ECO:0000313" key="1">
    <source>
        <dbReference type="EMBL" id="MCC9641862.1"/>
    </source>
</evidence>
<reference evidence="1" key="1">
    <citation type="submission" date="2021-11" db="EMBL/GenBank/DDBJ databases">
        <title>Genome sequence.</title>
        <authorList>
            <person name="Sun Q."/>
        </authorList>
    </citation>
    <scope>NUCLEOTIDE SEQUENCE</scope>
    <source>
        <strain evidence="1">JC740</strain>
    </source>
</reference>
<dbReference type="InterPro" id="IPR024492">
    <property type="entry name" value="DUF2764"/>
</dbReference>
<comment type="caution">
    <text evidence="1">The sequence shown here is derived from an EMBL/GenBank/DDBJ whole genome shotgun (WGS) entry which is preliminary data.</text>
</comment>